<comment type="cofactor">
    <cofactor evidence="3">
        <name>Mg(2+)</name>
        <dbReference type="ChEBI" id="CHEBI:18420"/>
    </cofactor>
</comment>
<feature type="domain" description="Guanylate cyclase" evidence="17">
    <location>
        <begin position="821"/>
        <end position="977"/>
    </location>
</feature>
<feature type="transmembrane region" description="Helical" evidence="16">
    <location>
        <begin position="681"/>
        <end position="700"/>
    </location>
</feature>
<feature type="transmembrane region" description="Helical" evidence="16">
    <location>
        <begin position="707"/>
        <end position="727"/>
    </location>
</feature>
<keyword evidence="9" id="KW-0067">ATP-binding</keyword>
<evidence type="ECO:0000256" key="8">
    <source>
        <dbReference type="ARBA" id="ARBA00022741"/>
    </source>
</evidence>
<evidence type="ECO:0000313" key="18">
    <source>
        <dbReference type="Proteomes" id="UP000887569"/>
    </source>
</evidence>
<evidence type="ECO:0000256" key="14">
    <source>
        <dbReference type="ARBA" id="ARBA00023239"/>
    </source>
</evidence>
<proteinExistence type="inferred from homology"/>
<dbReference type="PANTHER" id="PTHR45627:SF12">
    <property type="entry name" value="ADENYLATE CYCLASE TYPE 2"/>
    <property type="match status" value="1"/>
</dbReference>
<keyword evidence="11 16" id="KW-1133">Transmembrane helix</keyword>
<evidence type="ECO:0000256" key="9">
    <source>
        <dbReference type="ARBA" id="ARBA00022840"/>
    </source>
</evidence>
<comment type="catalytic activity">
    <reaction evidence="2">
        <text>ATP = 3',5'-cyclic AMP + diphosphate</text>
        <dbReference type="Rhea" id="RHEA:15389"/>
        <dbReference type="ChEBI" id="CHEBI:30616"/>
        <dbReference type="ChEBI" id="CHEBI:33019"/>
        <dbReference type="ChEBI" id="CHEBI:58165"/>
        <dbReference type="EC" id="4.6.1.1"/>
    </reaction>
</comment>
<feature type="transmembrane region" description="Helical" evidence="16">
    <location>
        <begin position="148"/>
        <end position="171"/>
    </location>
</feature>
<dbReference type="GO" id="GO:0005886">
    <property type="term" value="C:plasma membrane"/>
    <property type="evidence" value="ECO:0007669"/>
    <property type="project" value="TreeGrafter"/>
</dbReference>
<evidence type="ECO:0000259" key="17">
    <source>
        <dbReference type="PROSITE" id="PS50125"/>
    </source>
</evidence>
<evidence type="ECO:0000256" key="6">
    <source>
        <dbReference type="ARBA" id="ARBA00022692"/>
    </source>
</evidence>
<feature type="transmembrane region" description="Helical" evidence="16">
    <location>
        <begin position="622"/>
        <end position="640"/>
    </location>
</feature>
<evidence type="ECO:0000256" key="13">
    <source>
        <dbReference type="ARBA" id="ARBA00023136"/>
    </source>
</evidence>
<keyword evidence="12" id="KW-0115">cAMP biosynthesis</keyword>
<dbReference type="PANTHER" id="PTHR45627">
    <property type="entry name" value="ADENYLATE CYCLASE TYPE 1"/>
    <property type="match status" value="1"/>
</dbReference>
<dbReference type="InterPro" id="IPR001054">
    <property type="entry name" value="A/G_cyclase"/>
</dbReference>
<dbReference type="Proteomes" id="UP000887569">
    <property type="component" value="Unplaced"/>
</dbReference>
<evidence type="ECO:0000256" key="15">
    <source>
        <dbReference type="RuleBase" id="RU000405"/>
    </source>
</evidence>
<evidence type="ECO:0000256" key="5">
    <source>
        <dbReference type="ARBA" id="ARBA00012201"/>
    </source>
</evidence>
<dbReference type="GO" id="GO:0004016">
    <property type="term" value="F:adenylate cyclase activity"/>
    <property type="evidence" value="ECO:0007669"/>
    <property type="project" value="UniProtKB-EC"/>
</dbReference>
<dbReference type="SMART" id="SM00044">
    <property type="entry name" value="CYCc"/>
    <property type="match status" value="2"/>
</dbReference>
<comment type="subcellular location">
    <subcellularLocation>
        <location evidence="4">Membrane</location>
        <topology evidence="4">Multi-pass membrane protein</topology>
    </subcellularLocation>
</comment>
<protein>
    <recommendedName>
        <fullName evidence="5">adenylate cyclase</fullName>
        <ecNumber evidence="5">4.6.1.1</ecNumber>
    </recommendedName>
</protein>
<dbReference type="GO" id="GO:0005524">
    <property type="term" value="F:ATP binding"/>
    <property type="evidence" value="ECO:0007669"/>
    <property type="project" value="UniProtKB-KW"/>
</dbReference>
<keyword evidence="8" id="KW-0547">Nucleotide-binding</keyword>
<evidence type="ECO:0000256" key="3">
    <source>
        <dbReference type="ARBA" id="ARBA00001946"/>
    </source>
</evidence>
<evidence type="ECO:0000256" key="2">
    <source>
        <dbReference type="ARBA" id="ARBA00001593"/>
    </source>
</evidence>
<evidence type="ECO:0000256" key="4">
    <source>
        <dbReference type="ARBA" id="ARBA00004141"/>
    </source>
</evidence>
<organism evidence="18 19">
    <name type="scientific">Parascaris univalens</name>
    <name type="common">Nematode worm</name>
    <dbReference type="NCBI Taxonomy" id="6257"/>
    <lineage>
        <taxon>Eukaryota</taxon>
        <taxon>Metazoa</taxon>
        <taxon>Ecdysozoa</taxon>
        <taxon>Nematoda</taxon>
        <taxon>Chromadorea</taxon>
        <taxon>Rhabditida</taxon>
        <taxon>Spirurina</taxon>
        <taxon>Ascaridomorpha</taxon>
        <taxon>Ascaridoidea</taxon>
        <taxon>Ascarididae</taxon>
        <taxon>Parascaris</taxon>
    </lineage>
</organism>
<keyword evidence="10" id="KW-0460">Magnesium</keyword>
<dbReference type="GO" id="GO:0046872">
    <property type="term" value="F:metal ion binding"/>
    <property type="evidence" value="ECO:0007669"/>
    <property type="project" value="UniProtKB-KW"/>
</dbReference>
<dbReference type="PROSITE" id="PS00452">
    <property type="entry name" value="GUANYLATE_CYCLASE_1"/>
    <property type="match status" value="2"/>
</dbReference>
<evidence type="ECO:0000256" key="10">
    <source>
        <dbReference type="ARBA" id="ARBA00022842"/>
    </source>
</evidence>
<keyword evidence="7" id="KW-0479">Metal-binding</keyword>
<reference evidence="19" key="1">
    <citation type="submission" date="2022-11" db="UniProtKB">
        <authorList>
            <consortium name="WormBaseParasite"/>
        </authorList>
    </citation>
    <scope>IDENTIFICATION</scope>
</reference>
<evidence type="ECO:0000313" key="19">
    <source>
        <dbReference type="WBParaSite" id="PgR013_g073_t01"/>
    </source>
</evidence>
<feature type="transmembrane region" description="Helical" evidence="16">
    <location>
        <begin position="733"/>
        <end position="754"/>
    </location>
</feature>
<dbReference type="WBParaSite" id="PgR013_g073_t01">
    <property type="protein sequence ID" value="PgR013_g073_t01"/>
    <property type="gene ID" value="PgR013_g073"/>
</dbReference>
<dbReference type="GO" id="GO:0004383">
    <property type="term" value="F:guanylate cyclase activity"/>
    <property type="evidence" value="ECO:0007669"/>
    <property type="project" value="UniProtKB-EC"/>
</dbReference>
<feature type="transmembrane region" description="Helical" evidence="16">
    <location>
        <begin position="590"/>
        <end position="610"/>
    </location>
</feature>
<feature type="transmembrane region" description="Helical" evidence="16">
    <location>
        <begin position="29"/>
        <end position="49"/>
    </location>
</feature>
<dbReference type="FunFam" id="3.30.70.1230:FF:000032">
    <property type="entry name" value="Adenylyl cyclase 78C"/>
    <property type="match status" value="1"/>
</dbReference>
<dbReference type="Pfam" id="PF00211">
    <property type="entry name" value="Guanylate_cyc"/>
    <property type="match status" value="2"/>
</dbReference>
<feature type="transmembrane region" description="Helical" evidence="16">
    <location>
        <begin position="89"/>
        <end position="110"/>
    </location>
</feature>
<dbReference type="SUPFAM" id="SSF55073">
    <property type="entry name" value="Nucleotide cyclase"/>
    <property type="match status" value="2"/>
</dbReference>
<dbReference type="AlphaFoldDB" id="A0A915AR28"/>
<feature type="transmembrane region" description="Helical" evidence="16">
    <location>
        <begin position="647"/>
        <end position="669"/>
    </location>
</feature>
<dbReference type="InterPro" id="IPR018297">
    <property type="entry name" value="A/G_cyclase_CS"/>
</dbReference>
<feature type="transmembrane region" description="Helical" evidence="16">
    <location>
        <begin position="122"/>
        <end position="141"/>
    </location>
</feature>
<dbReference type="CDD" id="cd07302">
    <property type="entry name" value="CHD"/>
    <property type="match status" value="2"/>
</dbReference>
<sequence length="1042" mass="116868">REASPSATTRGEIRSVLVRHWRAIERARLHTFHLWLLLFSITQIAIINYLLPKQWSIACFVIALCFVLYIIISSVAIRYGEESGKFNTAIFSLIPSLLFPVFIWTIHLPALLQKVNEGTTPGLAALSGGLCITTLFQFFILPRQRRIFLMISIVWNISNIIVATLITYDVIFTHPSFINDLVALFVQQAMISVIGLIADANEAGNRTEIAMHLSEAIHRRTQLETLKDRQDQLLLSVIPAYLTDKVSKAIVASSSENTNKKGKNHKLFHELHVQVHANVSILFADIVNFTVLAAQLSAKDLVRTLNELYTKFDQDAQKLQCMRIKFLGDCYYCVSGMPVNRPNHADMCVVMGLEMIKTIKQVRLATGVDVNMRIGVHTGSVLCGVLGLRKWQFDIWSDDVTLANRMESAGVPGAVHVTKATKEALLGDYCIVEAHSDDPVLTALGQPTYHILPDKTSLIERTTSIYRNRRRTVDVCGDGTNRGLNGAAPSRVSLKSKMSKVMEYWGAETPFANLSRTRSECETDEQNGAVRRPHYANTIQSMTLIENNLANFSLSNLNTLFKCTNPTAVASPYLLWPFSSKSMLCRLSDCVVFFLFSIPFALSQISIIRAHHPISVQNFEGILLALCTISLALVCVVERFCTFARHLFVLVSYAITAFATIAPHLSYTLLSSPKLTSVPSLIWLSACIVHLSSVFMLYRLPYAFRCMLISADFTLFILVLCLFPSSLTTPQMISYNLTVICVDMIFVFLLLLFIDWITDYERKAEAACNVSFRNEERDVETMQDINKLLIENILPSCVAAKFLNPKRPIDELYAKGHENVCVMFASIPNFKDFWGQWDTSRKLECLRLLNEIICEFDKLLSKPKFSSIEKIKTVASTYMAAAGLNEQESLDDCDFIDATDWGEKKKADNIAYRNATIMVEFATAMCSILDQLNTDSFQNFQLRIGMSSGPLVAGVIGAQKPQYDIWGNTVNLASRMDTYGEPRKIHMTNEMGILLQRGGYPLQSRGKVKVKGVKEPIETFFLSLDSKCNSAVNLSSQQHNSL</sequence>
<keyword evidence="6 16" id="KW-0812">Transmembrane</keyword>
<keyword evidence="13 16" id="KW-0472">Membrane</keyword>
<dbReference type="GO" id="GO:0035556">
    <property type="term" value="P:intracellular signal transduction"/>
    <property type="evidence" value="ECO:0007669"/>
    <property type="project" value="InterPro"/>
</dbReference>
<comment type="similarity">
    <text evidence="15">Belongs to the adenylyl cyclase class-4/guanylyl cyclase family.</text>
</comment>
<evidence type="ECO:0000256" key="1">
    <source>
        <dbReference type="ARBA" id="ARBA00001436"/>
    </source>
</evidence>
<dbReference type="EC" id="4.6.1.1" evidence="5"/>
<dbReference type="InterPro" id="IPR029787">
    <property type="entry name" value="Nucleotide_cyclase"/>
</dbReference>
<keyword evidence="18" id="KW-1185">Reference proteome</keyword>
<evidence type="ECO:0000256" key="12">
    <source>
        <dbReference type="ARBA" id="ARBA00022998"/>
    </source>
</evidence>
<comment type="catalytic activity">
    <reaction evidence="1">
        <text>GTP = 3',5'-cyclic GMP + diphosphate</text>
        <dbReference type="Rhea" id="RHEA:13665"/>
        <dbReference type="ChEBI" id="CHEBI:33019"/>
        <dbReference type="ChEBI" id="CHEBI:37565"/>
        <dbReference type="ChEBI" id="CHEBI:57746"/>
        <dbReference type="EC" id="4.6.1.2"/>
    </reaction>
</comment>
<keyword evidence="14 15" id="KW-0456">Lyase</keyword>
<dbReference type="Gene3D" id="3.30.70.1230">
    <property type="entry name" value="Nucleotide cyclase"/>
    <property type="match status" value="2"/>
</dbReference>
<evidence type="ECO:0000256" key="11">
    <source>
        <dbReference type="ARBA" id="ARBA00022989"/>
    </source>
</evidence>
<name>A0A915AR28_PARUN</name>
<evidence type="ECO:0000256" key="16">
    <source>
        <dbReference type="SAM" id="Phobius"/>
    </source>
</evidence>
<dbReference type="GO" id="GO:0007193">
    <property type="term" value="P:adenylate cyclase-inhibiting G protein-coupled receptor signaling pathway"/>
    <property type="evidence" value="ECO:0007669"/>
    <property type="project" value="TreeGrafter"/>
</dbReference>
<feature type="domain" description="Guanylate cyclase" evidence="17">
    <location>
        <begin position="280"/>
        <end position="407"/>
    </location>
</feature>
<dbReference type="PROSITE" id="PS50125">
    <property type="entry name" value="GUANYLATE_CYCLASE_2"/>
    <property type="match status" value="2"/>
</dbReference>
<dbReference type="FunFam" id="3.30.70.1230:FF:000024">
    <property type="entry name" value="ACXA, isoform A"/>
    <property type="match status" value="1"/>
</dbReference>
<feature type="transmembrane region" description="Helical" evidence="16">
    <location>
        <begin position="55"/>
        <end position="77"/>
    </location>
</feature>
<dbReference type="GO" id="GO:0006171">
    <property type="term" value="P:cAMP biosynthetic process"/>
    <property type="evidence" value="ECO:0007669"/>
    <property type="project" value="UniProtKB-KW"/>
</dbReference>
<evidence type="ECO:0000256" key="7">
    <source>
        <dbReference type="ARBA" id="ARBA00022723"/>
    </source>
</evidence>
<accession>A0A915AR28</accession>
<dbReference type="GO" id="GO:0007189">
    <property type="term" value="P:adenylate cyclase-activating G protein-coupled receptor signaling pathway"/>
    <property type="evidence" value="ECO:0007669"/>
    <property type="project" value="TreeGrafter"/>
</dbReference>
<feature type="transmembrane region" description="Helical" evidence="16">
    <location>
        <begin position="177"/>
        <end position="198"/>
    </location>
</feature>